<organism evidence="3 4">
    <name type="scientific">Pectobacterium brasiliense</name>
    <dbReference type="NCBI Taxonomy" id="180957"/>
    <lineage>
        <taxon>Bacteria</taxon>
        <taxon>Pseudomonadati</taxon>
        <taxon>Pseudomonadota</taxon>
        <taxon>Gammaproteobacteria</taxon>
        <taxon>Enterobacterales</taxon>
        <taxon>Pectobacteriaceae</taxon>
        <taxon>Pectobacterium</taxon>
    </lineage>
</organism>
<dbReference type="OrthoDB" id="8588792at2"/>
<dbReference type="PANTHER" id="PTHR37089">
    <property type="entry name" value="PROTEIN U-RELATED"/>
    <property type="match status" value="1"/>
</dbReference>
<evidence type="ECO:0000313" key="3">
    <source>
        <dbReference type="EMBL" id="KGA33215.1"/>
    </source>
</evidence>
<keyword evidence="3" id="KW-0946">Virion</keyword>
<keyword evidence="1" id="KW-0732">Signal</keyword>
<keyword evidence="3" id="KW-0167">Capsid protein</keyword>
<feature type="chain" id="PRO_5005632027" evidence="1">
    <location>
        <begin position="25"/>
        <end position="178"/>
    </location>
</feature>
<dbReference type="EMBL" id="JQOD01000003">
    <property type="protein sequence ID" value="KGA33215.1"/>
    <property type="molecule type" value="Genomic_DNA"/>
</dbReference>
<name>A0A0M2F0B2_9GAMM</name>
<comment type="caution">
    <text evidence="3">The sequence shown here is derived from an EMBL/GenBank/DDBJ whole genome shotgun (WGS) entry which is preliminary data.</text>
</comment>
<dbReference type="SMART" id="SM00972">
    <property type="entry name" value="SCPU"/>
    <property type="match status" value="1"/>
</dbReference>
<gene>
    <name evidence="3" type="ORF">KU74_15080</name>
</gene>
<reference evidence="3 4" key="1">
    <citation type="submission" date="2014-08" db="EMBL/GenBank/DDBJ databases">
        <title>Genome sequences of NCPPB Pectobacterium isolates.</title>
        <authorList>
            <person name="Glover R.H."/>
            <person name="Sapp M."/>
            <person name="Elphinstone J."/>
        </authorList>
    </citation>
    <scope>NUCLEOTIDE SEQUENCE [LARGE SCALE GENOMIC DNA]</scope>
    <source>
        <strain evidence="3 4">LMG 21372</strain>
    </source>
</reference>
<dbReference type="RefSeq" id="WP_039316246.1">
    <property type="nucleotide sequence ID" value="NZ_JACGFM010000002.1"/>
</dbReference>
<protein>
    <submittedName>
        <fullName evidence="3">Spore coat protein U</fullName>
    </submittedName>
</protein>
<evidence type="ECO:0000259" key="2">
    <source>
        <dbReference type="Pfam" id="PF05229"/>
    </source>
</evidence>
<dbReference type="STRING" id="180957.B5S52_07400"/>
<dbReference type="Pfam" id="PF05229">
    <property type="entry name" value="SCPU"/>
    <property type="match status" value="1"/>
</dbReference>
<feature type="domain" description="Spore coat protein U/FanG" evidence="2">
    <location>
        <begin position="29"/>
        <end position="174"/>
    </location>
</feature>
<dbReference type="Proteomes" id="UP000029435">
    <property type="component" value="Unassembled WGS sequence"/>
</dbReference>
<feature type="signal peptide" evidence="1">
    <location>
        <begin position="1"/>
        <end position="24"/>
    </location>
</feature>
<sequence>MRFPSALILSLLLSGSIVSTVAMALTVSSTFDVTATIQKGCVFGTSTASSQPNMGTLNFGTRSAAATNVDIASTSGGGSIIATCTPGISAVIELSYGANGGNSTQRYLKNAAGTRLLAYQLYRDAARTQVWGTGGLALNIASFPATSQTYIVYARYFGGTPLPPAGVYTDNVTVSLTY</sequence>
<accession>A0A0M2F0B2</accession>
<evidence type="ECO:0000313" key="4">
    <source>
        <dbReference type="Proteomes" id="UP000029435"/>
    </source>
</evidence>
<dbReference type="InterPro" id="IPR053167">
    <property type="entry name" value="Spore_coat_component"/>
</dbReference>
<evidence type="ECO:0000256" key="1">
    <source>
        <dbReference type="SAM" id="SignalP"/>
    </source>
</evidence>
<dbReference type="AlphaFoldDB" id="A0A0M2F0B2"/>
<proteinExistence type="predicted"/>
<dbReference type="InterPro" id="IPR007893">
    <property type="entry name" value="Spore_coat_U/FanG"/>
</dbReference>
<dbReference type="PANTHER" id="PTHR37089:SF3">
    <property type="entry name" value="EXPORTED PROTEIN"/>
    <property type="match status" value="1"/>
</dbReference>